<accession>A0A8S4SC15</accession>
<dbReference type="PROSITE" id="PS00028">
    <property type="entry name" value="ZINC_FINGER_C2H2_1"/>
    <property type="match status" value="5"/>
</dbReference>
<protein>
    <submittedName>
        <fullName evidence="8">Jg10540 protein</fullName>
    </submittedName>
</protein>
<keyword evidence="1" id="KW-0479">Metal-binding</keyword>
<dbReference type="Pfam" id="PF00096">
    <property type="entry name" value="zf-C2H2"/>
    <property type="match status" value="2"/>
</dbReference>
<feature type="domain" description="C2H2-type" evidence="7">
    <location>
        <begin position="291"/>
        <end position="318"/>
    </location>
</feature>
<dbReference type="EMBL" id="CAKXAJ010026143">
    <property type="protein sequence ID" value="CAH2258339.1"/>
    <property type="molecule type" value="Genomic_DNA"/>
</dbReference>
<dbReference type="PANTHER" id="PTHR24393">
    <property type="entry name" value="ZINC FINGER PROTEIN"/>
    <property type="match status" value="1"/>
</dbReference>
<sequence length="595" mass="69392">MPPKGKRVGRPPGPRNKKKIKTEDAEVCVFCKQFYDSPDVYKQHLQLCKNSQLHTTPNQDNSYNCTQCNKKFKLKKSFKNHLKNEHSKTPGSIKCHQCYVVCPNSDVLAKHQELIHQREIFECEHCSTKFVRRSHVARHKLQKGCDGKNINTFPCEICDASFTRKDNLMVHLRLQHIAKYSFTCKLCEYHTRNFSKLIIHTQRTHMENHQLECDHCGKVTGSRAAMTKHLEIHGEKKYACDVCGYNTYTIEVMRRHVLTHVPDKPHKCPLCERSYIQKVQLQRHMKTHSGICCTLCGESFKTEAKLLVHESQHKGVKSLKCPFDDCVFHTKELNSKETLEDHIKMHYSPYECEVCRKRFNNEPNMRRHLATHALEKPRRCMYCVTARAYVRGEHLIRHVRKSHPQIFRERLQHVRRVLGSVVGVERVRKSEIESILNVLDAESERILNGYGEGVLYGGLREMSPSEVEAANEEELKEEEDSPLMSEDELEQSLKKLLMQLIDKEMLECFGWPNESIDVVLERVIENCGARAADRDKWTLVQRLRENAKHLFLYVIEDKNIARMMDTHTIDQIIKHILQQVSENDDENAMPSERVS</sequence>
<keyword evidence="5" id="KW-0539">Nucleus</keyword>
<feature type="domain" description="C2H2-type" evidence="7">
    <location>
        <begin position="63"/>
        <end position="91"/>
    </location>
</feature>
<feature type="domain" description="C2H2-type" evidence="7">
    <location>
        <begin position="211"/>
        <end position="238"/>
    </location>
</feature>
<dbReference type="InterPro" id="IPR036236">
    <property type="entry name" value="Znf_C2H2_sf"/>
</dbReference>
<evidence type="ECO:0000256" key="4">
    <source>
        <dbReference type="ARBA" id="ARBA00022833"/>
    </source>
</evidence>
<dbReference type="GO" id="GO:0000978">
    <property type="term" value="F:RNA polymerase II cis-regulatory region sequence-specific DNA binding"/>
    <property type="evidence" value="ECO:0007669"/>
    <property type="project" value="TreeGrafter"/>
</dbReference>
<keyword evidence="4" id="KW-0862">Zinc</keyword>
<dbReference type="GO" id="GO:0008270">
    <property type="term" value="F:zinc ion binding"/>
    <property type="evidence" value="ECO:0007669"/>
    <property type="project" value="UniProtKB-KW"/>
</dbReference>
<dbReference type="PROSITE" id="PS50157">
    <property type="entry name" value="ZINC_FINGER_C2H2_2"/>
    <property type="match status" value="7"/>
</dbReference>
<dbReference type="Proteomes" id="UP000838756">
    <property type="component" value="Unassembled WGS sequence"/>
</dbReference>
<comment type="caution">
    <text evidence="8">The sequence shown here is derived from an EMBL/GenBank/DDBJ whole genome shotgun (WGS) entry which is preliminary data.</text>
</comment>
<evidence type="ECO:0000256" key="2">
    <source>
        <dbReference type="ARBA" id="ARBA00022737"/>
    </source>
</evidence>
<keyword evidence="2" id="KW-0677">Repeat</keyword>
<feature type="domain" description="C2H2-type" evidence="7">
    <location>
        <begin position="266"/>
        <end position="290"/>
    </location>
</feature>
<keyword evidence="3 6" id="KW-0863">Zinc-finger</keyword>
<dbReference type="SUPFAM" id="SSF57667">
    <property type="entry name" value="beta-beta-alpha zinc fingers"/>
    <property type="match status" value="6"/>
</dbReference>
<evidence type="ECO:0000259" key="7">
    <source>
        <dbReference type="PROSITE" id="PS50157"/>
    </source>
</evidence>
<dbReference type="InterPro" id="IPR013087">
    <property type="entry name" value="Znf_C2H2_type"/>
</dbReference>
<dbReference type="Pfam" id="PF12874">
    <property type="entry name" value="zf-met"/>
    <property type="match status" value="1"/>
</dbReference>
<reference evidence="8" key="1">
    <citation type="submission" date="2022-03" db="EMBL/GenBank/DDBJ databases">
        <authorList>
            <person name="Lindestad O."/>
        </authorList>
    </citation>
    <scope>NUCLEOTIDE SEQUENCE</scope>
</reference>
<evidence type="ECO:0000313" key="8">
    <source>
        <dbReference type="EMBL" id="CAH2258339.1"/>
    </source>
</evidence>
<evidence type="ECO:0000256" key="1">
    <source>
        <dbReference type="ARBA" id="ARBA00022723"/>
    </source>
</evidence>
<dbReference type="SMART" id="SM00355">
    <property type="entry name" value="ZnF_C2H2"/>
    <property type="match status" value="12"/>
</dbReference>
<evidence type="ECO:0000256" key="3">
    <source>
        <dbReference type="ARBA" id="ARBA00022771"/>
    </source>
</evidence>
<dbReference type="AlphaFoldDB" id="A0A8S4SC15"/>
<feature type="domain" description="C2H2-type" evidence="7">
    <location>
        <begin position="350"/>
        <end position="377"/>
    </location>
</feature>
<evidence type="ECO:0000256" key="5">
    <source>
        <dbReference type="ARBA" id="ARBA00023242"/>
    </source>
</evidence>
<dbReference type="OrthoDB" id="654211at2759"/>
<organism evidence="8 9">
    <name type="scientific">Pararge aegeria aegeria</name>
    <dbReference type="NCBI Taxonomy" id="348720"/>
    <lineage>
        <taxon>Eukaryota</taxon>
        <taxon>Metazoa</taxon>
        <taxon>Ecdysozoa</taxon>
        <taxon>Arthropoda</taxon>
        <taxon>Hexapoda</taxon>
        <taxon>Insecta</taxon>
        <taxon>Pterygota</taxon>
        <taxon>Neoptera</taxon>
        <taxon>Endopterygota</taxon>
        <taxon>Lepidoptera</taxon>
        <taxon>Glossata</taxon>
        <taxon>Ditrysia</taxon>
        <taxon>Papilionoidea</taxon>
        <taxon>Nymphalidae</taxon>
        <taxon>Satyrinae</taxon>
        <taxon>Satyrini</taxon>
        <taxon>Parargina</taxon>
        <taxon>Pararge</taxon>
    </lineage>
</organism>
<proteinExistence type="predicted"/>
<feature type="domain" description="C2H2-type" evidence="7">
    <location>
        <begin position="238"/>
        <end position="265"/>
    </location>
</feature>
<evidence type="ECO:0000313" key="9">
    <source>
        <dbReference type="Proteomes" id="UP000838756"/>
    </source>
</evidence>
<dbReference type="FunFam" id="3.30.160.60:FF:000303">
    <property type="entry name" value="Zinc finger protein 41"/>
    <property type="match status" value="1"/>
</dbReference>
<feature type="domain" description="C2H2-type" evidence="7">
    <location>
        <begin position="153"/>
        <end position="181"/>
    </location>
</feature>
<name>A0A8S4SC15_9NEOP</name>
<dbReference type="Gene3D" id="3.30.160.60">
    <property type="entry name" value="Classic Zinc Finger"/>
    <property type="match status" value="7"/>
</dbReference>
<evidence type="ECO:0000256" key="6">
    <source>
        <dbReference type="PROSITE-ProRule" id="PRU00042"/>
    </source>
</evidence>
<dbReference type="GO" id="GO:0005634">
    <property type="term" value="C:nucleus"/>
    <property type="evidence" value="ECO:0007669"/>
    <property type="project" value="TreeGrafter"/>
</dbReference>
<keyword evidence="9" id="KW-1185">Reference proteome</keyword>
<dbReference type="PANTHER" id="PTHR24393:SF34">
    <property type="entry name" value="PR_SET DOMAIN 13"/>
    <property type="match status" value="1"/>
</dbReference>
<dbReference type="GO" id="GO:0001228">
    <property type="term" value="F:DNA-binding transcription activator activity, RNA polymerase II-specific"/>
    <property type="evidence" value="ECO:0007669"/>
    <property type="project" value="TreeGrafter"/>
</dbReference>
<gene>
    <name evidence="8" type="primary">jg10540</name>
    <name evidence="8" type="ORF">PAEG_LOCUS23322</name>
</gene>